<dbReference type="SMART" id="SM00100">
    <property type="entry name" value="cNMP"/>
    <property type="match status" value="1"/>
</dbReference>
<dbReference type="InterPro" id="IPR050469">
    <property type="entry name" value="Diguanylate_Cyclase"/>
</dbReference>
<dbReference type="GO" id="GO:0052621">
    <property type="term" value="F:diguanylate cyclase activity"/>
    <property type="evidence" value="ECO:0007669"/>
    <property type="project" value="UniProtKB-EC"/>
</dbReference>
<dbReference type="InterPro" id="IPR000595">
    <property type="entry name" value="cNMP-bd_dom"/>
</dbReference>
<organism evidence="7 8">
    <name type="scientific">Pseudomonas matsuisoli</name>
    <dbReference type="NCBI Taxonomy" id="1515666"/>
    <lineage>
        <taxon>Bacteria</taxon>
        <taxon>Pseudomonadati</taxon>
        <taxon>Pseudomonadota</taxon>
        <taxon>Gammaproteobacteria</taxon>
        <taxon>Pseudomonadales</taxon>
        <taxon>Pseudomonadaceae</taxon>
        <taxon>Pseudomonas</taxon>
    </lineage>
</organism>
<dbReference type="SMART" id="SM00267">
    <property type="entry name" value="GGDEF"/>
    <property type="match status" value="1"/>
</dbReference>
<dbReference type="Gene3D" id="3.30.70.270">
    <property type="match status" value="1"/>
</dbReference>
<dbReference type="PANTHER" id="PTHR45138:SF9">
    <property type="entry name" value="DIGUANYLATE CYCLASE DGCM-RELATED"/>
    <property type="match status" value="1"/>
</dbReference>
<evidence type="ECO:0000313" key="7">
    <source>
        <dbReference type="EMBL" id="GGJ82554.1"/>
    </source>
</evidence>
<evidence type="ECO:0000259" key="5">
    <source>
        <dbReference type="PROSITE" id="PS50042"/>
    </source>
</evidence>
<dbReference type="PROSITE" id="PS50042">
    <property type="entry name" value="CNMP_BINDING_3"/>
    <property type="match status" value="1"/>
</dbReference>
<evidence type="ECO:0000256" key="3">
    <source>
        <dbReference type="ARBA" id="ARBA00012528"/>
    </source>
</evidence>
<dbReference type="SUPFAM" id="SSF51206">
    <property type="entry name" value="cAMP-binding domain-like"/>
    <property type="match status" value="1"/>
</dbReference>
<feature type="domain" description="GGDEF" evidence="6">
    <location>
        <begin position="166"/>
        <end position="297"/>
    </location>
</feature>
<dbReference type="Gene3D" id="2.60.120.10">
    <property type="entry name" value="Jelly Rolls"/>
    <property type="match status" value="1"/>
</dbReference>
<gene>
    <name evidence="7" type="ORF">GCM10009304_05670</name>
</gene>
<dbReference type="InterPro" id="IPR000160">
    <property type="entry name" value="GGDEF_dom"/>
</dbReference>
<dbReference type="InterPro" id="IPR043128">
    <property type="entry name" value="Rev_trsase/Diguanyl_cyclase"/>
</dbReference>
<dbReference type="PROSITE" id="PS50887">
    <property type="entry name" value="GGDEF"/>
    <property type="match status" value="1"/>
</dbReference>
<reference evidence="7" key="1">
    <citation type="journal article" date="2014" name="Int. J. Syst. Evol. Microbiol.">
        <title>Complete genome sequence of Corynebacterium casei LMG S-19264T (=DSM 44701T), isolated from a smear-ripened cheese.</title>
        <authorList>
            <consortium name="US DOE Joint Genome Institute (JGI-PGF)"/>
            <person name="Walter F."/>
            <person name="Albersmeier A."/>
            <person name="Kalinowski J."/>
            <person name="Ruckert C."/>
        </authorList>
    </citation>
    <scope>NUCLEOTIDE SEQUENCE</scope>
    <source>
        <strain evidence="7">JCM 30078</strain>
    </source>
</reference>
<protein>
    <recommendedName>
        <fullName evidence="3">diguanylate cyclase</fullName>
        <ecNumber evidence="3">2.7.7.65</ecNumber>
    </recommendedName>
</protein>
<dbReference type="GO" id="GO:1902201">
    <property type="term" value="P:negative regulation of bacterial-type flagellum-dependent cell motility"/>
    <property type="evidence" value="ECO:0007669"/>
    <property type="project" value="TreeGrafter"/>
</dbReference>
<dbReference type="InterPro" id="IPR018490">
    <property type="entry name" value="cNMP-bd_dom_sf"/>
</dbReference>
<dbReference type="FunFam" id="3.30.70.270:FF:000001">
    <property type="entry name" value="Diguanylate cyclase domain protein"/>
    <property type="match status" value="1"/>
</dbReference>
<dbReference type="Proteomes" id="UP000635983">
    <property type="component" value="Unassembled WGS sequence"/>
</dbReference>
<evidence type="ECO:0000256" key="1">
    <source>
        <dbReference type="ARBA" id="ARBA00001946"/>
    </source>
</evidence>
<dbReference type="InterPro" id="IPR014710">
    <property type="entry name" value="RmlC-like_jellyroll"/>
</dbReference>
<comment type="cofactor">
    <cofactor evidence="1">
        <name>Mg(2+)</name>
        <dbReference type="ChEBI" id="CHEBI:18420"/>
    </cofactor>
</comment>
<keyword evidence="8" id="KW-1185">Reference proteome</keyword>
<evidence type="ECO:0000256" key="4">
    <source>
        <dbReference type="ARBA" id="ARBA00034247"/>
    </source>
</evidence>
<dbReference type="PANTHER" id="PTHR45138">
    <property type="entry name" value="REGULATORY COMPONENTS OF SENSORY TRANSDUCTION SYSTEM"/>
    <property type="match status" value="1"/>
</dbReference>
<dbReference type="EC" id="2.7.7.65" evidence="3"/>
<dbReference type="Pfam" id="PF00990">
    <property type="entry name" value="GGDEF"/>
    <property type="match status" value="1"/>
</dbReference>
<reference evidence="7" key="2">
    <citation type="submission" date="2020-09" db="EMBL/GenBank/DDBJ databases">
        <authorList>
            <person name="Sun Q."/>
            <person name="Ohkuma M."/>
        </authorList>
    </citation>
    <scope>NUCLEOTIDE SEQUENCE</scope>
    <source>
        <strain evidence="7">JCM 30078</strain>
    </source>
</reference>
<dbReference type="EMBL" id="BMPO01000001">
    <property type="protein sequence ID" value="GGJ82554.1"/>
    <property type="molecule type" value="Genomic_DNA"/>
</dbReference>
<evidence type="ECO:0000259" key="6">
    <source>
        <dbReference type="PROSITE" id="PS50887"/>
    </source>
</evidence>
<sequence>MRLFKNVDVQILNRLLDDVRACELEYGEVLLSPASRNEHLYLLVEGQLDIRLGRIDNPTINVIHPGDCTGEVSFIDSQHPSAYVIAAERSVVLRLHRERLLHLMKGSSALMQNVLGLLCSRVRQGNQIIQDVEKSANIDSLTGLHNRRWLQHTFERESTRCAFDEAPLCLLMFDVDHFKAYNDTHGHLAGDYALSMVANTLRNQLRPKDSMARFGGEEFVILLPDLGLNEARDIGERLRHTLESVATFYSPQGALPGVTISIGVAQMAPRDTLESLIARADQALYQAKQAGRNCLCG</sequence>
<dbReference type="InterPro" id="IPR029787">
    <property type="entry name" value="Nucleotide_cyclase"/>
</dbReference>
<dbReference type="SUPFAM" id="SSF55073">
    <property type="entry name" value="Nucleotide cyclase"/>
    <property type="match status" value="1"/>
</dbReference>
<dbReference type="CDD" id="cd01949">
    <property type="entry name" value="GGDEF"/>
    <property type="match status" value="1"/>
</dbReference>
<comment type="caution">
    <text evidence="7">The sequence shown here is derived from an EMBL/GenBank/DDBJ whole genome shotgun (WGS) entry which is preliminary data.</text>
</comment>
<dbReference type="GO" id="GO:0043709">
    <property type="term" value="P:cell adhesion involved in single-species biofilm formation"/>
    <property type="evidence" value="ECO:0007669"/>
    <property type="project" value="TreeGrafter"/>
</dbReference>
<dbReference type="AlphaFoldDB" id="A0A917PKR3"/>
<comment type="subcellular location">
    <subcellularLocation>
        <location evidence="2">Cell inner membrane</location>
    </subcellularLocation>
</comment>
<evidence type="ECO:0000256" key="2">
    <source>
        <dbReference type="ARBA" id="ARBA00004533"/>
    </source>
</evidence>
<name>A0A917PKR3_9PSED</name>
<proteinExistence type="predicted"/>
<feature type="domain" description="Cyclic nucleotide-binding" evidence="5">
    <location>
        <begin position="3"/>
        <end position="121"/>
    </location>
</feature>
<accession>A0A917PKR3</accession>
<dbReference type="NCBIfam" id="TIGR00254">
    <property type="entry name" value="GGDEF"/>
    <property type="match status" value="1"/>
</dbReference>
<dbReference type="GO" id="GO:0005886">
    <property type="term" value="C:plasma membrane"/>
    <property type="evidence" value="ECO:0007669"/>
    <property type="project" value="UniProtKB-SubCell"/>
</dbReference>
<evidence type="ECO:0000313" key="8">
    <source>
        <dbReference type="Proteomes" id="UP000635983"/>
    </source>
</evidence>
<comment type="catalytic activity">
    <reaction evidence="4">
        <text>2 GTP = 3',3'-c-di-GMP + 2 diphosphate</text>
        <dbReference type="Rhea" id="RHEA:24898"/>
        <dbReference type="ChEBI" id="CHEBI:33019"/>
        <dbReference type="ChEBI" id="CHEBI:37565"/>
        <dbReference type="ChEBI" id="CHEBI:58805"/>
        <dbReference type="EC" id="2.7.7.65"/>
    </reaction>
</comment>
<dbReference type="Pfam" id="PF00027">
    <property type="entry name" value="cNMP_binding"/>
    <property type="match status" value="1"/>
</dbReference>
<dbReference type="CDD" id="cd00038">
    <property type="entry name" value="CAP_ED"/>
    <property type="match status" value="1"/>
</dbReference>